<dbReference type="InterPro" id="IPR016186">
    <property type="entry name" value="C-type_lectin-like/link_sf"/>
</dbReference>
<keyword evidence="3" id="KW-0732">Signal</keyword>
<keyword evidence="2" id="KW-0812">Transmembrane</keyword>
<feature type="region of interest" description="Disordered" evidence="1">
    <location>
        <begin position="872"/>
        <end position="904"/>
    </location>
</feature>
<evidence type="ECO:0000256" key="1">
    <source>
        <dbReference type="SAM" id="MobiDB-lite"/>
    </source>
</evidence>
<evidence type="ECO:0000313" key="6">
    <source>
        <dbReference type="Proteomes" id="UP000479639"/>
    </source>
</evidence>
<sequence>MKPLHVLGMNLVKGSLAIALAATASTIAVVGTAPLCEPAWAADESAAPSADADDEAAELTIVAGPAERNGNEYRFPKLKVTSNTDKNIRSITVQFTTAIAAGDDVTFDAVEGFEVRGKTANRSVNATNADEKDGGWPAAKWEEYLQKHMKVTLAGGSGTKGLRMIASLKPVTDTYDFNSENGHYYRYIPQPSTWLEARDAAAADTYMGLQGYLVTVTSPEESNFITTLIDTNMWMGGTAEPTFGAVGNTGRFTWQKPSAGWPYSFYWVTGPEATMGPDGGPMEICRMDSAGSAKPVKDPVTEGNAYYNFASSEPNNAANIGYYDNAGTQRSGEYCLHMYSQKNSAGVATAAANIGKWNDYPNFPASGEHQKCCYVIEYGGLEDDNAPDGDGDGSGGDADVNVDVDVHVKVDINVDPEELTITTEADSITLGQALKVSENINGGVLDPVADQVERTYVLVDANGKEIIGDDGKPIVVPEAEVPYTAGRYKVTSTKPNRKDGGVYKEGSAIFTVRPATVDLTREKDASGAMQPKVYEKVYDGTADFSLDAIALPGILPTHSGDVRLAADSASYGTADAGDGKIVLEGARLESADGTVTTNYTLAGLKDDGTLELVARIVPRELVVTASSTVKWGLAGKPLADESGVPLTLTSNEDVHDDGSAPWAANMLAPRDAARVDGGAVESILGAVELTCTRDSDGEPLDASNPTVGTYTATPHFANVNPCANGAAAAFAMDGSRATGFPSPITEVKDLGGGRYDIGNYLLTLKPAKVVVTANPATDPDLGQIGDLIEGGTVEEDVTPGKPPVSKDELEDVIKDQIEGNLPNTDPVITIIKDGEEVETIDPTKPGHYVVIATYPDPDGGPDKVVRFEYTVAEPTPDKPQKPEKPGTPDKPTAPGASQPDQGNVIVDENVTVTVDPNGKPLTKDDIAADIHERWPDRVPADVKPEITITLDGKTVDSIDPTRPGTYYVTAVYPDPNGGPDRIVRFTYTVEERDGTTIRLKHLLAQTGDAAPMTVAGAMALGAAVTLAVSAARRRKDRRNS</sequence>
<comment type="caution">
    <text evidence="5">The sequence shown here is derived from an EMBL/GenBank/DDBJ whole genome shotgun (WGS) entry which is preliminary data.</text>
</comment>
<dbReference type="Gene3D" id="3.10.100.10">
    <property type="entry name" value="Mannose-Binding Protein A, subunit A"/>
    <property type="match status" value="1"/>
</dbReference>
<keyword evidence="6" id="KW-1185">Reference proteome</keyword>
<keyword evidence="2" id="KW-0472">Membrane</keyword>
<dbReference type="InterPro" id="IPR001304">
    <property type="entry name" value="C-type_lectin-like"/>
</dbReference>
<feature type="chain" id="PRO_5038625653" description="C-type lectin domain-containing protein" evidence="3">
    <location>
        <begin position="22"/>
        <end position="1040"/>
    </location>
</feature>
<dbReference type="InterPro" id="IPR016187">
    <property type="entry name" value="CTDL_fold"/>
</dbReference>
<evidence type="ECO:0000256" key="3">
    <source>
        <dbReference type="SAM" id="SignalP"/>
    </source>
</evidence>
<name>A0A7C8BPP8_9ACTN</name>
<dbReference type="SUPFAM" id="SSF56436">
    <property type="entry name" value="C-type lectin-like"/>
    <property type="match status" value="1"/>
</dbReference>
<dbReference type="PROSITE" id="PS50041">
    <property type="entry name" value="C_TYPE_LECTIN_2"/>
    <property type="match status" value="1"/>
</dbReference>
<feature type="domain" description="C-type lectin" evidence="4">
    <location>
        <begin position="180"/>
        <end position="285"/>
    </location>
</feature>
<accession>A0A7C8BPP8</accession>
<keyword evidence="2" id="KW-1133">Transmembrane helix</keyword>
<feature type="signal peptide" evidence="3">
    <location>
        <begin position="1"/>
        <end position="21"/>
    </location>
</feature>
<evidence type="ECO:0000313" key="5">
    <source>
        <dbReference type="EMBL" id="KAB1638751.1"/>
    </source>
</evidence>
<dbReference type="EMBL" id="WAJS01000053">
    <property type="protein sequence ID" value="KAB1638751.1"/>
    <property type="molecule type" value="Genomic_DNA"/>
</dbReference>
<proteinExistence type="predicted"/>
<protein>
    <recommendedName>
        <fullName evidence="4">C-type lectin domain-containing protein</fullName>
    </recommendedName>
</protein>
<dbReference type="Proteomes" id="UP000479639">
    <property type="component" value="Unassembled WGS sequence"/>
</dbReference>
<dbReference type="AlphaFoldDB" id="A0A7C8BPP8"/>
<feature type="transmembrane region" description="Helical" evidence="2">
    <location>
        <begin position="1009"/>
        <end position="1031"/>
    </location>
</feature>
<gene>
    <name evidence="5" type="ORF">F8D48_10940</name>
</gene>
<dbReference type="RefSeq" id="WP_170272809.1">
    <property type="nucleotide sequence ID" value="NZ_JANJZI010000024.1"/>
</dbReference>
<reference evidence="5 6" key="1">
    <citation type="submission" date="2019-09" db="EMBL/GenBank/DDBJ databases">
        <title>Whole genome shotgun sequencing (WGS) of Ellagibacter isourolithinifaciens DSM 104140(T) and Adlercreutzia muris DSM 29508(T).</title>
        <authorList>
            <person name="Stoll D.A."/>
            <person name="Danylec N."/>
            <person name="Huch M."/>
        </authorList>
    </citation>
    <scope>NUCLEOTIDE SEQUENCE [LARGE SCALE GENOMIC DNA]</scope>
    <source>
        <strain evidence="5 6">DSM 29508</strain>
    </source>
</reference>
<evidence type="ECO:0000259" key="4">
    <source>
        <dbReference type="PROSITE" id="PS50041"/>
    </source>
</evidence>
<evidence type="ECO:0000256" key="2">
    <source>
        <dbReference type="SAM" id="Phobius"/>
    </source>
</evidence>
<organism evidence="5 6">
    <name type="scientific">Adlercreutzia muris</name>
    <dbReference type="NCBI Taxonomy" id="1796610"/>
    <lineage>
        <taxon>Bacteria</taxon>
        <taxon>Bacillati</taxon>
        <taxon>Actinomycetota</taxon>
        <taxon>Coriobacteriia</taxon>
        <taxon>Eggerthellales</taxon>
        <taxon>Eggerthellaceae</taxon>
        <taxon>Adlercreutzia</taxon>
    </lineage>
</organism>
<feature type="compositionally biased region" description="Basic and acidic residues" evidence="1">
    <location>
        <begin position="875"/>
        <end position="887"/>
    </location>
</feature>